<protein>
    <submittedName>
        <fullName evidence="2">EYxxD motif small membrane protein</fullName>
    </submittedName>
</protein>
<dbReference type="EMBL" id="JBHSAP010000005">
    <property type="protein sequence ID" value="MFC4075599.1"/>
    <property type="molecule type" value="Genomic_DNA"/>
</dbReference>
<feature type="transmembrane region" description="Helical" evidence="1">
    <location>
        <begin position="14"/>
        <end position="32"/>
    </location>
</feature>
<accession>A0ABV8JI15</accession>
<name>A0ABV8JI15_9BACL</name>
<gene>
    <name evidence="2" type="ORF">ACFOUO_02110</name>
</gene>
<evidence type="ECO:0000313" key="3">
    <source>
        <dbReference type="Proteomes" id="UP001595843"/>
    </source>
</evidence>
<dbReference type="Proteomes" id="UP001595843">
    <property type="component" value="Unassembled WGS sequence"/>
</dbReference>
<proteinExistence type="predicted"/>
<evidence type="ECO:0000313" key="2">
    <source>
        <dbReference type="EMBL" id="MFC4075599.1"/>
    </source>
</evidence>
<comment type="caution">
    <text evidence="2">The sequence shown here is derived from an EMBL/GenBank/DDBJ whole genome shotgun (WGS) entry which is preliminary data.</text>
</comment>
<reference evidence="3" key="1">
    <citation type="journal article" date="2019" name="Int. J. Syst. Evol. Microbiol.">
        <title>The Global Catalogue of Microorganisms (GCM) 10K type strain sequencing project: providing services to taxonomists for standard genome sequencing and annotation.</title>
        <authorList>
            <consortium name="The Broad Institute Genomics Platform"/>
            <consortium name="The Broad Institute Genome Sequencing Center for Infectious Disease"/>
            <person name="Wu L."/>
            <person name="Ma J."/>
        </authorList>
    </citation>
    <scope>NUCLEOTIDE SEQUENCE [LARGE SCALE GENOMIC DNA]</scope>
    <source>
        <strain evidence="3">IBRC-M 10813</strain>
    </source>
</reference>
<dbReference type="NCBIfam" id="NF045534">
    <property type="entry name" value="small_EYxxD"/>
    <property type="match status" value="1"/>
</dbReference>
<organism evidence="2 3">
    <name type="scientific">Salinithrix halophila</name>
    <dbReference type="NCBI Taxonomy" id="1485204"/>
    <lineage>
        <taxon>Bacteria</taxon>
        <taxon>Bacillati</taxon>
        <taxon>Bacillota</taxon>
        <taxon>Bacilli</taxon>
        <taxon>Bacillales</taxon>
        <taxon>Thermoactinomycetaceae</taxon>
        <taxon>Salinithrix</taxon>
    </lineage>
</organism>
<sequence>MNGFKQLADGMTDAAYVLLSGIGTLVVLALVIDRFRKRRKGS</sequence>
<keyword evidence="1" id="KW-1133">Transmembrane helix</keyword>
<evidence type="ECO:0000256" key="1">
    <source>
        <dbReference type="SAM" id="Phobius"/>
    </source>
</evidence>
<keyword evidence="1" id="KW-0812">Transmembrane</keyword>
<keyword evidence="1" id="KW-0472">Membrane</keyword>
<keyword evidence="3" id="KW-1185">Reference proteome</keyword>
<dbReference type="RefSeq" id="WP_380701680.1">
    <property type="nucleotide sequence ID" value="NZ_JBHSAP010000005.1"/>
</dbReference>